<accession>A0A914Q972</accession>
<dbReference type="AlphaFoldDB" id="A0A914Q972"/>
<proteinExistence type="predicted"/>
<name>A0A914Q972_9BILA</name>
<reference evidence="2" key="1">
    <citation type="submission" date="2022-11" db="UniProtKB">
        <authorList>
            <consortium name="WormBaseParasite"/>
        </authorList>
    </citation>
    <scope>IDENTIFICATION</scope>
</reference>
<dbReference type="Proteomes" id="UP000887578">
    <property type="component" value="Unplaced"/>
</dbReference>
<dbReference type="WBParaSite" id="PDA_v2.g23699.t1">
    <property type="protein sequence ID" value="PDA_v2.g23699.t1"/>
    <property type="gene ID" value="PDA_v2.g23699"/>
</dbReference>
<organism evidence="1 2">
    <name type="scientific">Panagrolaimus davidi</name>
    <dbReference type="NCBI Taxonomy" id="227884"/>
    <lineage>
        <taxon>Eukaryota</taxon>
        <taxon>Metazoa</taxon>
        <taxon>Ecdysozoa</taxon>
        <taxon>Nematoda</taxon>
        <taxon>Chromadorea</taxon>
        <taxon>Rhabditida</taxon>
        <taxon>Tylenchina</taxon>
        <taxon>Panagrolaimomorpha</taxon>
        <taxon>Panagrolaimoidea</taxon>
        <taxon>Panagrolaimidae</taxon>
        <taxon>Panagrolaimus</taxon>
    </lineage>
</organism>
<evidence type="ECO:0000313" key="1">
    <source>
        <dbReference type="Proteomes" id="UP000887578"/>
    </source>
</evidence>
<keyword evidence="1" id="KW-1185">Reference proteome</keyword>
<sequence length="80" mass="8546">MFIGANSCGDLNHDIETKCPKPDAGAPCSELQDYINCARDVVEEDCGDNATVKFCDTFNAGMEQIGNPCNIKCTVVNAKA</sequence>
<protein>
    <submittedName>
        <fullName evidence="2">Uncharacterized protein</fullName>
    </submittedName>
</protein>
<evidence type="ECO:0000313" key="2">
    <source>
        <dbReference type="WBParaSite" id="PDA_v2.g23699.t1"/>
    </source>
</evidence>